<evidence type="ECO:0000256" key="1">
    <source>
        <dbReference type="SAM" id="MobiDB-lite"/>
    </source>
</evidence>
<accession>A0ABY9JY60</accession>
<evidence type="ECO:0000259" key="2">
    <source>
        <dbReference type="PROSITE" id="PS50853"/>
    </source>
</evidence>
<feature type="compositionally biased region" description="Acidic residues" evidence="1">
    <location>
        <begin position="171"/>
        <end position="221"/>
    </location>
</feature>
<feature type="domain" description="Fibronectin type-III" evidence="2">
    <location>
        <begin position="68"/>
        <end position="159"/>
    </location>
</feature>
<keyword evidence="4" id="KW-1185">Reference proteome</keyword>
<evidence type="ECO:0000313" key="4">
    <source>
        <dbReference type="Proteomes" id="UP001197974"/>
    </source>
</evidence>
<dbReference type="InterPro" id="IPR013783">
    <property type="entry name" value="Ig-like_fold"/>
</dbReference>
<sequence length="242" mass="26740">MFKSLFTTVASGDNSDWKQPSSVEKVVIETGTGKRASNYTPGSEKSVEYIVKGTSKPSVSTQYEKVDKPTNFTPSYDEEKKTLTLSWDYDESKLENISFKLTQSVGGGTAKEITTTKQLSYTITNLEPGQKYSFTLTAVGENSESDAAATSFTAPLEEEEPSILEPIDPIDPIEEENGNEEDNNENQEDNGNNEEDDENTNNDDGNGDQEDPVEGENEESTEGAFLPINREKRLYIEDAQSL</sequence>
<evidence type="ECO:0000313" key="3">
    <source>
        <dbReference type="EMBL" id="WLR43703.1"/>
    </source>
</evidence>
<proteinExistence type="predicted"/>
<dbReference type="CDD" id="cd00063">
    <property type="entry name" value="FN3"/>
    <property type="match status" value="1"/>
</dbReference>
<dbReference type="RefSeq" id="WP_306020341.1">
    <property type="nucleotide sequence ID" value="NZ_CP129013.1"/>
</dbReference>
<feature type="region of interest" description="Disordered" evidence="1">
    <location>
        <begin position="142"/>
        <end position="242"/>
    </location>
</feature>
<organism evidence="3 4">
    <name type="scientific">Bacillus carboniphilus</name>
    <dbReference type="NCBI Taxonomy" id="86663"/>
    <lineage>
        <taxon>Bacteria</taxon>
        <taxon>Bacillati</taxon>
        <taxon>Bacillota</taxon>
        <taxon>Bacilli</taxon>
        <taxon>Bacillales</taxon>
        <taxon>Bacillaceae</taxon>
        <taxon>Bacillus</taxon>
    </lineage>
</organism>
<gene>
    <name evidence="3" type="ORF">LC087_06070</name>
</gene>
<feature type="region of interest" description="Disordered" evidence="1">
    <location>
        <begin position="1"/>
        <end position="21"/>
    </location>
</feature>
<dbReference type="Gene3D" id="2.60.40.10">
    <property type="entry name" value="Immunoglobulins"/>
    <property type="match status" value="1"/>
</dbReference>
<reference evidence="3 4" key="1">
    <citation type="submission" date="2023-06" db="EMBL/GenBank/DDBJ databases">
        <title>Five Gram-positive bacteria isolated from mangrove sediments in Shenzhen, Guangdong, China.</title>
        <authorList>
            <person name="Yu S."/>
            <person name="Zheng W."/>
            <person name="Huang Y."/>
        </authorList>
    </citation>
    <scope>NUCLEOTIDE SEQUENCE [LARGE SCALE GENOMIC DNA]</scope>
    <source>
        <strain evidence="3 4">SaN35-3</strain>
    </source>
</reference>
<dbReference type="Proteomes" id="UP001197974">
    <property type="component" value="Chromosome"/>
</dbReference>
<dbReference type="PROSITE" id="PS50853">
    <property type="entry name" value="FN3"/>
    <property type="match status" value="1"/>
</dbReference>
<name>A0ABY9JY60_9BACI</name>
<dbReference type="EMBL" id="CP129013">
    <property type="protein sequence ID" value="WLR43703.1"/>
    <property type="molecule type" value="Genomic_DNA"/>
</dbReference>
<dbReference type="Pfam" id="PF00041">
    <property type="entry name" value="fn3"/>
    <property type="match status" value="1"/>
</dbReference>
<dbReference type="SUPFAM" id="SSF49265">
    <property type="entry name" value="Fibronectin type III"/>
    <property type="match status" value="1"/>
</dbReference>
<protein>
    <submittedName>
        <fullName evidence="3">Fibronectin type III domain-containing protein</fullName>
    </submittedName>
</protein>
<dbReference type="InterPro" id="IPR036116">
    <property type="entry name" value="FN3_sf"/>
</dbReference>
<dbReference type="SMART" id="SM00060">
    <property type="entry name" value="FN3"/>
    <property type="match status" value="1"/>
</dbReference>
<dbReference type="InterPro" id="IPR003961">
    <property type="entry name" value="FN3_dom"/>
</dbReference>